<comment type="caution">
    <text evidence="1">The sequence shown here is derived from an EMBL/GenBank/DDBJ whole genome shotgun (WGS) entry which is preliminary data.</text>
</comment>
<proteinExistence type="predicted"/>
<reference evidence="1" key="1">
    <citation type="submission" date="2022-08" db="EMBL/GenBank/DDBJ databases">
        <title>Reclassification of Massilia species as members of the genera Telluria, Duganella, Pseudoduganella, Mokoshia gen. nov. and Zemynaea gen. nov. using orthogonal and non-orthogonal genome-based approaches.</title>
        <authorList>
            <person name="Bowman J.P."/>
        </authorList>
    </citation>
    <scope>NUCLEOTIDE SEQUENCE</scope>
    <source>
        <strain evidence="1">LMG 11547</strain>
    </source>
</reference>
<organism evidence="1 2">
    <name type="scientific">Telluria mixta</name>
    <dbReference type="NCBI Taxonomy" id="34071"/>
    <lineage>
        <taxon>Bacteria</taxon>
        <taxon>Pseudomonadati</taxon>
        <taxon>Pseudomonadota</taxon>
        <taxon>Betaproteobacteria</taxon>
        <taxon>Burkholderiales</taxon>
        <taxon>Oxalobacteraceae</taxon>
        <taxon>Telluria group</taxon>
        <taxon>Telluria</taxon>
    </lineage>
</organism>
<gene>
    <name evidence="1" type="ORF">NX786_14485</name>
</gene>
<name>A0ABT2C1I3_9BURK</name>
<dbReference type="Gene3D" id="3.40.50.2000">
    <property type="entry name" value="Glycogen Phosphorylase B"/>
    <property type="match status" value="2"/>
</dbReference>
<sequence>MFNCKSRILFVTEDLFIPPRNGSARIYYDTAEKYKCGGHDIFCIAAYRSEEEANAPGIKDGYSTLFSDVLFIPSLNYRGNAVAKLGLVMREVARTLSGDVYTGTPFYTIALRPFVHSIVDFVRKNEIEVIYFHKPHTVLMLLPLLHQFSSLEVVVEMHDDFIERAEQYRLTYRSLFSRMDWKHIFARYLGEYVKLVRLSSLNVLRSRHTETRLLQYCGKILVASEEEFGYYRQDPAMKEKVVYHPWQFDQAPAHVGHTIRARFDAGFISGDDIMNLDGLVHFCTCVLPGIRVQKPNFRFLVAGAISTKALGLVGHLPNVTVSGPVDDLREFYEAVSVVVIPVRYGTGVSIKALEAIRSGCRVVSTSKGVRGIAKANLGGIAIADEADQFGERVLSALH</sequence>
<dbReference type="Proteomes" id="UP001165263">
    <property type="component" value="Unassembled WGS sequence"/>
</dbReference>
<dbReference type="RefSeq" id="WP_259449645.1">
    <property type="nucleotide sequence ID" value="NZ_JANUHC010000004.1"/>
</dbReference>
<dbReference type="SUPFAM" id="SSF53756">
    <property type="entry name" value="UDP-Glycosyltransferase/glycogen phosphorylase"/>
    <property type="match status" value="1"/>
</dbReference>
<dbReference type="EMBL" id="JANUHC010000004">
    <property type="protein sequence ID" value="MCS0630544.1"/>
    <property type="molecule type" value="Genomic_DNA"/>
</dbReference>
<accession>A0ABT2C1I3</accession>
<evidence type="ECO:0000313" key="1">
    <source>
        <dbReference type="EMBL" id="MCS0630544.1"/>
    </source>
</evidence>
<evidence type="ECO:0000313" key="2">
    <source>
        <dbReference type="Proteomes" id="UP001165263"/>
    </source>
</evidence>
<dbReference type="Pfam" id="PF13692">
    <property type="entry name" value="Glyco_trans_1_4"/>
    <property type="match status" value="1"/>
</dbReference>
<protein>
    <submittedName>
        <fullName evidence="1">Glycosyltransferase</fullName>
    </submittedName>
</protein>
<keyword evidence="2" id="KW-1185">Reference proteome</keyword>